<protein>
    <submittedName>
        <fullName evidence="1">Uncharacterized protein</fullName>
    </submittedName>
</protein>
<organism evidence="1">
    <name type="scientific">Cyprideis torosa</name>
    <dbReference type="NCBI Taxonomy" id="163714"/>
    <lineage>
        <taxon>Eukaryota</taxon>
        <taxon>Metazoa</taxon>
        <taxon>Ecdysozoa</taxon>
        <taxon>Arthropoda</taxon>
        <taxon>Crustacea</taxon>
        <taxon>Oligostraca</taxon>
        <taxon>Ostracoda</taxon>
        <taxon>Podocopa</taxon>
        <taxon>Podocopida</taxon>
        <taxon>Cytherocopina</taxon>
        <taxon>Cytheroidea</taxon>
        <taxon>Cytherideidae</taxon>
        <taxon>Cyprideis</taxon>
    </lineage>
</organism>
<proteinExistence type="predicted"/>
<reference evidence="1" key="1">
    <citation type="submission" date="2020-11" db="EMBL/GenBank/DDBJ databases">
        <authorList>
            <person name="Tran Van P."/>
        </authorList>
    </citation>
    <scope>NUCLEOTIDE SEQUENCE</scope>
</reference>
<dbReference type="AlphaFoldDB" id="A0A7R8WQL8"/>
<evidence type="ECO:0000313" key="1">
    <source>
        <dbReference type="EMBL" id="CAD7236272.1"/>
    </source>
</evidence>
<accession>A0A7R8WQL8</accession>
<name>A0A7R8WQL8_9CRUS</name>
<sequence length="96" mass="10599">MFFVFVVLLVAAAFNQGNATMCPCLNQNDTMGLQANTVSAIQLYLGQISCDPPTQCLDQSELLNEILREIVSLIDHFQTQLHQLDEIEAVRQSDGG</sequence>
<dbReference type="EMBL" id="OB677724">
    <property type="protein sequence ID" value="CAD7236272.1"/>
    <property type="molecule type" value="Genomic_DNA"/>
</dbReference>
<gene>
    <name evidence="1" type="ORF">CTOB1V02_LOCUS14087</name>
</gene>